<keyword evidence="1" id="KW-0812">Transmembrane</keyword>
<gene>
    <name evidence="2" type="ordered locus">Shell_1246</name>
</gene>
<evidence type="ECO:0000313" key="2">
    <source>
        <dbReference type="EMBL" id="ADI32344.1"/>
    </source>
</evidence>
<keyword evidence="3" id="KW-1185">Reference proteome</keyword>
<dbReference type="STRING" id="591019.Shell_1246"/>
<dbReference type="GeneID" id="9234535"/>
<name>D7D998_STAHD</name>
<keyword evidence="1" id="KW-1133">Transmembrane helix</keyword>
<accession>D7D998</accession>
<reference evidence="2 3" key="2">
    <citation type="journal article" date="2011" name="Stand. Genomic Sci.">
        <title>Complete genome sequence of Staphylothermus hellenicus P8.</title>
        <authorList>
            <person name="Anderson I."/>
            <person name="Wirth R."/>
            <person name="Lucas S."/>
            <person name="Copeland A."/>
            <person name="Lapidus A."/>
            <person name="Cheng J.F."/>
            <person name="Goodwin L."/>
            <person name="Pitluck S."/>
            <person name="Davenport K."/>
            <person name="Detter J.C."/>
            <person name="Han C."/>
            <person name="Tapia R."/>
            <person name="Land M."/>
            <person name="Hauser L."/>
            <person name="Pati A."/>
            <person name="Mikhailova N."/>
            <person name="Woyke T."/>
            <person name="Klenk H.P."/>
            <person name="Kyrpides N."/>
            <person name="Ivanova N."/>
        </authorList>
    </citation>
    <scope>NUCLEOTIDE SEQUENCE [LARGE SCALE GENOMIC DNA]</scope>
    <source>
        <strain evidence="3">DSM 12710 / JCM 10830 / BK20S6-10-b1 / P8</strain>
    </source>
</reference>
<dbReference type="eggNOG" id="ENOG502N556">
    <property type="taxonomic scope" value="Archaea"/>
</dbReference>
<dbReference type="EMBL" id="CP002051">
    <property type="protein sequence ID" value="ADI32344.1"/>
    <property type="molecule type" value="Genomic_DNA"/>
</dbReference>
<feature type="transmembrane region" description="Helical" evidence="1">
    <location>
        <begin position="7"/>
        <end position="26"/>
    </location>
</feature>
<organism evidence="2 3">
    <name type="scientific">Staphylothermus hellenicus (strain DSM 12710 / JCM 10830 / BK20S6-10-b1 / P8)</name>
    <dbReference type="NCBI Taxonomy" id="591019"/>
    <lineage>
        <taxon>Archaea</taxon>
        <taxon>Thermoproteota</taxon>
        <taxon>Thermoprotei</taxon>
        <taxon>Desulfurococcales</taxon>
        <taxon>Desulfurococcaceae</taxon>
        <taxon>Staphylothermus</taxon>
    </lineage>
</organism>
<dbReference type="HOGENOM" id="CLU_421289_0_0_2"/>
<sequence length="650" mass="74449">MNAISNVYALFLSIIILSLLATHYLVTIERMNSDVSSLMGRKIEYVKDLANQPILSLKYDHGKLGLAIKPISPIKISYLFAEFHNGTVLFRKVDRLIYNDTILYILNNYNGSPIRLGIITENGIIEYYNPLKDPVLQGLSDINKYADGYINKTLITKLINNQLSEFYNPVTGNISRVIVFDGNESINYYKLNNPIHINITIKNVDPARIEVYSPVRKTIHVNLHHPGKQYLFSLKIENYTIDVYYITYYKTYSWSSAISTVGLTFKANTNNQFILYGWGNVYLSKERVNDQTVSSIDKNKAAYPLLLTPTSSFTGKVTAKHRTEYISSEPHYMLYLEGNSIGYFLTNNILVLAYNYYTEYENYIVGPDMLIEANLTIYGYEIINYSYNPAIVKVPRQFYYMESNYINIKSANTVSTYISALWNIGCSYKPIKIWIPIGEEEYITRYAALDQYTYAVDGDNYISAEPIEPSQGYGPFLQVILNTSISNQYSCLGYEACRTIYLNTEQAPTTLGAPLPRLLLIKDARTRSIIENYIPRKPFNKQVKIFQHELSDLSTTTYVQAYSNISFTVYNPYNTSLKITVYRIKDNQLLFNIFGIQPDTTYIISPGENKIVVDLEPGTYLFEITPVKYDLRDPDTLDTVLVESLIVVII</sequence>
<proteinExistence type="predicted"/>
<protein>
    <submittedName>
        <fullName evidence="2">Uncharacterized protein</fullName>
    </submittedName>
</protein>
<evidence type="ECO:0000256" key="1">
    <source>
        <dbReference type="SAM" id="Phobius"/>
    </source>
</evidence>
<dbReference type="OrthoDB" id="374398at2157"/>
<reference evidence="3" key="1">
    <citation type="submission" date="2010-05" db="EMBL/GenBank/DDBJ databases">
        <title>Complete sequence of Staphylothermus hellenicus DSM 12710.</title>
        <authorList>
            <consortium name="US DOE Joint Genome Institute"/>
            <person name="Lucas S."/>
            <person name="Copeland A."/>
            <person name="Lapidus A."/>
            <person name="Cheng J.-F."/>
            <person name="Bruce D."/>
            <person name="Goodwin L."/>
            <person name="Pitluck S."/>
            <person name="Davenport K."/>
            <person name="Detter J.C."/>
            <person name="Han C."/>
            <person name="Tapia R."/>
            <person name="Larimer F."/>
            <person name="Land M."/>
            <person name="Hauser L."/>
            <person name="Kyrpides N."/>
            <person name="Mikhailova N."/>
            <person name="Anderson I.J."/>
            <person name="Woyke T."/>
        </authorList>
    </citation>
    <scope>NUCLEOTIDE SEQUENCE [LARGE SCALE GENOMIC DNA]</scope>
    <source>
        <strain evidence="3">DSM 12710 / JCM 10830 / BK20S6-10-b1 / P8</strain>
    </source>
</reference>
<dbReference type="AlphaFoldDB" id="D7D998"/>
<dbReference type="RefSeq" id="WP_013143542.1">
    <property type="nucleotide sequence ID" value="NC_014205.1"/>
</dbReference>
<dbReference type="Proteomes" id="UP000002573">
    <property type="component" value="Chromosome"/>
</dbReference>
<dbReference type="KEGG" id="shc:Shell_1246"/>
<keyword evidence="1" id="KW-0472">Membrane</keyword>
<evidence type="ECO:0000313" key="3">
    <source>
        <dbReference type="Proteomes" id="UP000002573"/>
    </source>
</evidence>